<proteinExistence type="predicted"/>
<feature type="region of interest" description="Disordered" evidence="1">
    <location>
        <begin position="239"/>
        <end position="280"/>
    </location>
</feature>
<feature type="compositionally biased region" description="Polar residues" evidence="1">
    <location>
        <begin position="1192"/>
        <end position="1205"/>
    </location>
</feature>
<feature type="region of interest" description="Disordered" evidence="1">
    <location>
        <begin position="511"/>
        <end position="562"/>
    </location>
</feature>
<sequence>MECLDETIHPSNSIEIPEVKIEVPDSDFKETVISNENQEEDNKELFSDLINSEANSTSQDLSLLHWNHDLKNSTLLGLLPSDADTSHPEITRNRTIIRCGIEHSYFVRSRSGIRRDRRLRDLPAAMEGTLQFSNDAQLKQQTIDFERVTPGRKVVSLSPTNSTEESDVLNDKDKDKYCLSDGYSGSSSEGFSEDSTVAESDVRVYSKKAKSAERITKRVILASGNESVHVLSRFSDKSKSKLKRRTDVKNGRNVPKRLLSDEQKKSRVRERLGTSSYPNRNRIPNNFVSVRDLLAKIRMQKVVKTKYDKSSDAEAKIRPPKLKRIVDHTKKGNEFIKMSDYLFPVPGLNKMRKKNWKIDFTDGDVQSLGLDDLLLKASELNAENFTKALGRKLDSTRSNCSSKDKSQLLLKIPKTKSESVDEKKNTENADGNASKCGNLNSVQLDTSNSSQESDTKKRSELNANGSKGTEQTSPKKPGIKVKTVENINEEFKDSVELRKTVFKDCSKAKMMKGGLTENGGKETNQQNVGRNVSPSNDEKHKKGNSECGRETEEGKNENENRPFIMTLVQGKTEKQRPAILRNSTYFKKKSNSFDEDTERSKEATSRIVADGREQDESSSEKQHGTAPGETSAGRQKVTGETEEDGTICEASGQVRQGGKKNIPFILSHNRKPRQSDFSVCVSPSGISVQKQFPPGNKLVKTCGESTERQLPNDKVFKVTSIEQKLGSKETNRRFIKLVPYEPGSKNGGKATDQTGEGPMPKNSEEESGKEPRVSHLLSLGAFSNILKEILPEKWFLCLDRKYGLQIIKTHLDDALNPSILISVVIGRCGRLTVNVRGKQLEKTHQLFSNLCSISNSENKLSLNYVLAILNKLKYLSVCIGCDPALRKYLPEKDVVDAQEESFRSHLCHQLVSLGKKRCYPCYRMNESIKKRYRREKVDGKSRTEPEKSVSQSATVEEVASGRNTRTNTPARGVKRNLEDFLEESFSTMKQEISDEIERNKKLGERENALKEQEEVLSFMGLTRKDSLDNSVRKSKRKKNSFFKSQSQPVKKKIDQKELEFLEKYWTDINTLFSTSLLFGAYSRTGRSRLREKCRMFRKLLTTWRDIVKTNPEWIGGDIILPDQTPVDGSDQFDKMDVTALRAFIINSVKEVNRIKHKLRTRNSYFKILYNKFVKRRMKRAKPSGSEKKEVVSSGNSTATNTPTDLSSDESSREKEKATDDDGFQSAAATSATNEEADTAVAPKKTPPEKSEPDETDTKVEEVRQEVASTPTKTPQEEDAAAVAAAAAAATPPEEKKTDGNKLNELRGFCYTGMFYPAGNNPKTRATSGKTSATPRMSTWKGRKKKKTRKCVEEG</sequence>
<feature type="compositionally biased region" description="Basic and acidic residues" evidence="1">
    <location>
        <begin position="239"/>
        <end position="250"/>
    </location>
</feature>
<feature type="compositionally biased region" description="Low complexity" evidence="1">
    <location>
        <begin position="1280"/>
        <end position="1289"/>
    </location>
</feature>
<feature type="compositionally biased region" description="Basic and acidic residues" evidence="1">
    <location>
        <begin position="1292"/>
        <end position="1301"/>
    </location>
</feature>
<evidence type="ECO:0000313" key="3">
    <source>
        <dbReference type="Proteomes" id="UP001372834"/>
    </source>
</evidence>
<name>A0AAN8NR26_POLSC</name>
<gene>
    <name evidence="2" type="ORF">RUM43_013627</name>
</gene>
<feature type="region of interest" description="Disordered" evidence="1">
    <location>
        <begin position="393"/>
        <end position="481"/>
    </location>
</feature>
<feature type="compositionally biased region" description="Polar residues" evidence="1">
    <location>
        <begin position="1320"/>
        <end position="1336"/>
    </location>
</feature>
<evidence type="ECO:0000313" key="2">
    <source>
        <dbReference type="EMBL" id="KAK6618434.1"/>
    </source>
</evidence>
<feature type="region of interest" description="Disordered" evidence="1">
    <location>
        <begin position="1178"/>
        <end position="1301"/>
    </location>
</feature>
<accession>A0AAN8NR26</accession>
<feature type="region of interest" description="Disordered" evidence="1">
    <location>
        <begin position="1314"/>
        <end position="1354"/>
    </location>
</feature>
<feature type="region of interest" description="Disordered" evidence="1">
    <location>
        <begin position="737"/>
        <end position="771"/>
    </location>
</feature>
<feature type="compositionally biased region" description="Polar residues" evidence="1">
    <location>
        <begin position="428"/>
        <end position="452"/>
    </location>
</feature>
<feature type="compositionally biased region" description="Polar residues" evidence="1">
    <location>
        <begin position="521"/>
        <end position="535"/>
    </location>
</feature>
<feature type="compositionally biased region" description="Basic and acidic residues" evidence="1">
    <location>
        <begin position="935"/>
        <end position="947"/>
    </location>
</feature>
<feature type="compositionally biased region" description="Polar residues" evidence="1">
    <location>
        <begin position="461"/>
        <end position="474"/>
    </location>
</feature>
<feature type="compositionally biased region" description="Basic and acidic residues" evidence="1">
    <location>
        <begin position="536"/>
        <end position="560"/>
    </location>
</feature>
<reference evidence="2 3" key="1">
    <citation type="submission" date="2023-10" db="EMBL/GenBank/DDBJ databases">
        <title>Genomes of two closely related lineages of the louse Polyplax serrata with different host specificities.</title>
        <authorList>
            <person name="Martinu J."/>
            <person name="Tarabai H."/>
            <person name="Stefka J."/>
            <person name="Hypsa V."/>
        </authorList>
    </citation>
    <scope>NUCLEOTIDE SEQUENCE [LARGE SCALE GENOMIC DNA]</scope>
    <source>
        <strain evidence="2">HR10_N</strain>
    </source>
</reference>
<dbReference type="Proteomes" id="UP001372834">
    <property type="component" value="Unassembled WGS sequence"/>
</dbReference>
<feature type="region of interest" description="Disordered" evidence="1">
    <location>
        <begin position="590"/>
        <end position="654"/>
    </location>
</feature>
<feature type="compositionally biased region" description="Basic and acidic residues" evidence="1">
    <location>
        <begin position="1245"/>
        <end position="1264"/>
    </location>
</feature>
<organism evidence="2 3">
    <name type="scientific">Polyplax serrata</name>
    <name type="common">Common mouse louse</name>
    <dbReference type="NCBI Taxonomy" id="468196"/>
    <lineage>
        <taxon>Eukaryota</taxon>
        <taxon>Metazoa</taxon>
        <taxon>Ecdysozoa</taxon>
        <taxon>Arthropoda</taxon>
        <taxon>Hexapoda</taxon>
        <taxon>Insecta</taxon>
        <taxon>Pterygota</taxon>
        <taxon>Neoptera</taxon>
        <taxon>Paraneoptera</taxon>
        <taxon>Psocodea</taxon>
        <taxon>Troctomorpha</taxon>
        <taxon>Phthiraptera</taxon>
        <taxon>Anoplura</taxon>
        <taxon>Polyplacidae</taxon>
        <taxon>Polyplax</taxon>
    </lineage>
</organism>
<comment type="caution">
    <text evidence="2">The sequence shown here is derived from an EMBL/GenBank/DDBJ whole genome shotgun (WGS) entry which is preliminary data.</text>
</comment>
<protein>
    <submittedName>
        <fullName evidence="2">Uncharacterized protein</fullName>
    </submittedName>
</protein>
<feature type="compositionally biased region" description="Basic and acidic residues" evidence="1">
    <location>
        <begin position="1209"/>
        <end position="1219"/>
    </location>
</feature>
<evidence type="ECO:0000256" key="1">
    <source>
        <dbReference type="SAM" id="MobiDB-lite"/>
    </source>
</evidence>
<feature type="compositionally biased region" description="Basic and acidic residues" evidence="1">
    <location>
        <begin position="258"/>
        <end position="272"/>
    </location>
</feature>
<dbReference type="EMBL" id="JAWJWE010000042">
    <property type="protein sequence ID" value="KAK6618434.1"/>
    <property type="molecule type" value="Genomic_DNA"/>
</dbReference>
<feature type="compositionally biased region" description="Basic and acidic residues" evidence="1">
    <location>
        <begin position="762"/>
        <end position="771"/>
    </location>
</feature>
<feature type="compositionally biased region" description="Basic and acidic residues" evidence="1">
    <location>
        <begin position="598"/>
        <end position="623"/>
    </location>
</feature>
<feature type="region of interest" description="Disordered" evidence="1">
    <location>
        <begin position="933"/>
        <end position="973"/>
    </location>
</feature>
<feature type="compositionally biased region" description="Basic and acidic residues" evidence="1">
    <location>
        <begin position="415"/>
        <end position="427"/>
    </location>
</feature>